<dbReference type="Proteomes" id="UP000199400">
    <property type="component" value="Unassembled WGS sequence"/>
</dbReference>
<keyword evidence="2" id="KW-1185">Reference proteome</keyword>
<proteinExistence type="predicted"/>
<gene>
    <name evidence="1" type="ORF">SAMN02745121_04245</name>
</gene>
<evidence type="ECO:0000313" key="1">
    <source>
        <dbReference type="EMBL" id="SFE42865.1"/>
    </source>
</evidence>
<dbReference type="OrthoDB" id="5494808at2"/>
<reference evidence="2" key="1">
    <citation type="submission" date="2016-10" db="EMBL/GenBank/DDBJ databases">
        <authorList>
            <person name="Varghese N."/>
            <person name="Submissions S."/>
        </authorList>
    </citation>
    <scope>NUCLEOTIDE SEQUENCE [LARGE SCALE GENOMIC DNA]</scope>
    <source>
        <strain evidence="2">ATCC 25963</strain>
    </source>
</reference>
<accession>A0A1I2AFT7</accession>
<name>A0A1I2AFT7_9BACT</name>
<evidence type="ECO:0000313" key="2">
    <source>
        <dbReference type="Proteomes" id="UP000199400"/>
    </source>
</evidence>
<dbReference type="EMBL" id="FOMX01000013">
    <property type="protein sequence ID" value="SFE42865.1"/>
    <property type="molecule type" value="Genomic_DNA"/>
</dbReference>
<dbReference type="RefSeq" id="WP_143140710.1">
    <property type="nucleotide sequence ID" value="NZ_FOMX01000013.1"/>
</dbReference>
<organism evidence="1 2">
    <name type="scientific">Nannocystis exedens</name>
    <dbReference type="NCBI Taxonomy" id="54"/>
    <lineage>
        <taxon>Bacteria</taxon>
        <taxon>Pseudomonadati</taxon>
        <taxon>Myxococcota</taxon>
        <taxon>Polyangia</taxon>
        <taxon>Nannocystales</taxon>
        <taxon>Nannocystaceae</taxon>
        <taxon>Nannocystis</taxon>
    </lineage>
</organism>
<dbReference type="STRING" id="54.SAMN02745121_04245"/>
<dbReference type="PROSITE" id="PS51257">
    <property type="entry name" value="PROKAR_LIPOPROTEIN"/>
    <property type="match status" value="1"/>
</dbReference>
<sequence>MITNRMGSFGLIAGGLIAGLSLTATQGCDEVGNLAEQCGLVCDSEAFVNGKFNVSGIAEIDSFFSATLDVSGAINATAADIQAEVAALYGLVGAEVGGDFKAALQAKLQAYIDVEAGLKIKAEPARCEAQLDIAAKAAAECDVDAKPGSIEAKCEGSCAIDASAQADCHAAGGLTCEGQAPNLECEGTCKGSCEFTAAAACDGTCSGRCDGQDNFEGRCGGMCEGTCDLGAGGTCEGKCTGSCEYTPPSGSCDASAEARCSASAEANVECKGSCTGKATPPEVSAECKATVEAKAEASVQCYPPSLTVDYVFNAEAGGNADLRAEFKGFINNFKIRYAALLAAVARAEGLIDVSATLGDAGVSAINSAAGTLKASGDLKASIGAACAIGLLPDAAKLLTDSAGRLSAQLQAAGSISAAVVAN</sequence>
<protein>
    <submittedName>
        <fullName evidence="1">Uncharacterized protein</fullName>
    </submittedName>
</protein>
<dbReference type="AlphaFoldDB" id="A0A1I2AFT7"/>